<evidence type="ECO:0000313" key="5">
    <source>
        <dbReference type="EMBL" id="RKF19217.1"/>
    </source>
</evidence>
<dbReference type="InterPro" id="IPR035418">
    <property type="entry name" value="AraC-bd_2"/>
</dbReference>
<feature type="domain" description="HTH araC/xylS-type" evidence="4">
    <location>
        <begin position="221"/>
        <end position="323"/>
    </location>
</feature>
<evidence type="ECO:0000259" key="4">
    <source>
        <dbReference type="PROSITE" id="PS01124"/>
    </source>
</evidence>
<dbReference type="InterPro" id="IPR018060">
    <property type="entry name" value="HTH_AraC"/>
</dbReference>
<gene>
    <name evidence="5" type="ORF">D6851_12130</name>
</gene>
<name>A0A420EEU9_9SPHN</name>
<dbReference type="SUPFAM" id="SSF46689">
    <property type="entry name" value="Homeodomain-like"/>
    <property type="match status" value="1"/>
</dbReference>
<dbReference type="InterPro" id="IPR050204">
    <property type="entry name" value="AraC_XylS_family_regulators"/>
</dbReference>
<dbReference type="InterPro" id="IPR009057">
    <property type="entry name" value="Homeodomain-like_sf"/>
</dbReference>
<evidence type="ECO:0000256" key="2">
    <source>
        <dbReference type="ARBA" id="ARBA00023125"/>
    </source>
</evidence>
<dbReference type="Pfam" id="PF12833">
    <property type="entry name" value="HTH_18"/>
    <property type="match status" value="1"/>
</dbReference>
<dbReference type="Proteomes" id="UP000284395">
    <property type="component" value="Unassembled WGS sequence"/>
</dbReference>
<dbReference type="SMART" id="SM00342">
    <property type="entry name" value="HTH_ARAC"/>
    <property type="match status" value="1"/>
</dbReference>
<evidence type="ECO:0000313" key="6">
    <source>
        <dbReference type="Proteomes" id="UP000284395"/>
    </source>
</evidence>
<keyword evidence="6" id="KW-1185">Reference proteome</keyword>
<dbReference type="EMBL" id="RAPF01000006">
    <property type="protein sequence ID" value="RKF19217.1"/>
    <property type="molecule type" value="Genomic_DNA"/>
</dbReference>
<dbReference type="Gene3D" id="1.10.10.60">
    <property type="entry name" value="Homeodomain-like"/>
    <property type="match status" value="1"/>
</dbReference>
<dbReference type="OrthoDB" id="252470at2"/>
<dbReference type="Pfam" id="PF14525">
    <property type="entry name" value="AraC_binding_2"/>
    <property type="match status" value="1"/>
</dbReference>
<keyword evidence="1" id="KW-0805">Transcription regulation</keyword>
<dbReference type="PANTHER" id="PTHR46796">
    <property type="entry name" value="HTH-TYPE TRANSCRIPTIONAL ACTIVATOR RHAS-RELATED"/>
    <property type="match status" value="1"/>
</dbReference>
<dbReference type="PROSITE" id="PS01124">
    <property type="entry name" value="HTH_ARAC_FAMILY_2"/>
    <property type="match status" value="1"/>
</dbReference>
<sequence length="326" mass="36143">MLEANWQEFSTASVPEAQRLRRWNEFGSDTLCEMVVDPVDRSSFNASLKRIDVGSMGLVFMETSPATALSSATQIGNWASPDRDALVLTVVDHGGCNLSQDKWDLDLAAGDMVIRDLARPWRNLSAQTSGLILVKVPFTTVLKNVSDPERIIGRRLSGRLPPVALAASVIRASRHALLTDPDGEWYDLLGDILSDVFRLVCDGTELREDLGKSSIAYTVRRDAVAYILHHLNDPELSVTQVADNIGVSMRQLQRSFASCGKTPRQFILDQRLELAAKKILGSSDNGQARITDIAFDTGFNDVSHFSRAFSRRFGCAPRVYRSLHRH</sequence>
<protein>
    <submittedName>
        <fullName evidence="5">Helix-turn-helix domain-containing protein</fullName>
    </submittedName>
</protein>
<organism evidence="5 6">
    <name type="scientific">Altericroceibacterium spongiae</name>
    <dbReference type="NCBI Taxonomy" id="2320269"/>
    <lineage>
        <taxon>Bacteria</taxon>
        <taxon>Pseudomonadati</taxon>
        <taxon>Pseudomonadota</taxon>
        <taxon>Alphaproteobacteria</taxon>
        <taxon>Sphingomonadales</taxon>
        <taxon>Erythrobacteraceae</taxon>
        <taxon>Altericroceibacterium</taxon>
    </lineage>
</organism>
<keyword evidence="3" id="KW-0804">Transcription</keyword>
<evidence type="ECO:0000256" key="3">
    <source>
        <dbReference type="ARBA" id="ARBA00023163"/>
    </source>
</evidence>
<comment type="caution">
    <text evidence="5">The sequence shown here is derived from an EMBL/GenBank/DDBJ whole genome shotgun (WGS) entry which is preliminary data.</text>
</comment>
<dbReference type="RefSeq" id="WP_120325158.1">
    <property type="nucleotide sequence ID" value="NZ_RAPF01000006.1"/>
</dbReference>
<dbReference type="GO" id="GO:0043565">
    <property type="term" value="F:sequence-specific DNA binding"/>
    <property type="evidence" value="ECO:0007669"/>
    <property type="project" value="InterPro"/>
</dbReference>
<proteinExistence type="predicted"/>
<dbReference type="PRINTS" id="PR00032">
    <property type="entry name" value="HTHARAC"/>
</dbReference>
<accession>A0A420EEU9</accession>
<keyword evidence="2" id="KW-0238">DNA-binding</keyword>
<dbReference type="PANTHER" id="PTHR46796:SF6">
    <property type="entry name" value="ARAC SUBFAMILY"/>
    <property type="match status" value="1"/>
</dbReference>
<dbReference type="AlphaFoldDB" id="A0A420EEU9"/>
<reference evidence="5 6" key="1">
    <citation type="submission" date="2018-09" db="EMBL/GenBank/DDBJ databases">
        <title>Altererythrobacter spongiae sp. nov., isolated from a marine sponge.</title>
        <authorList>
            <person name="Zhuang L."/>
            <person name="Luo L."/>
        </authorList>
    </citation>
    <scope>NUCLEOTIDE SEQUENCE [LARGE SCALE GENOMIC DNA]</scope>
    <source>
        <strain evidence="5 6">HN-Y73</strain>
    </source>
</reference>
<evidence type="ECO:0000256" key="1">
    <source>
        <dbReference type="ARBA" id="ARBA00023015"/>
    </source>
</evidence>
<dbReference type="InterPro" id="IPR020449">
    <property type="entry name" value="Tscrpt_reg_AraC-type_HTH"/>
</dbReference>
<dbReference type="GO" id="GO:0003700">
    <property type="term" value="F:DNA-binding transcription factor activity"/>
    <property type="evidence" value="ECO:0007669"/>
    <property type="project" value="InterPro"/>
</dbReference>